<accession>A0ABV5KIB7</accession>
<keyword evidence="4" id="KW-0378">Hydrolase</keyword>
<reference evidence="9 10" key="1">
    <citation type="submission" date="2024-09" db="EMBL/GenBank/DDBJ databases">
        <authorList>
            <person name="Sun Q."/>
            <person name="Mori K."/>
        </authorList>
    </citation>
    <scope>NUCLEOTIDE SEQUENCE [LARGE SCALE GENOMIC DNA]</scope>
    <source>
        <strain evidence="9 10">JCM 9626</strain>
    </source>
</reference>
<organism evidence="9 10">
    <name type="scientific">Nocardioides plantarum</name>
    <dbReference type="NCBI Taxonomy" id="29299"/>
    <lineage>
        <taxon>Bacteria</taxon>
        <taxon>Bacillati</taxon>
        <taxon>Actinomycetota</taxon>
        <taxon>Actinomycetes</taxon>
        <taxon>Propionibacteriales</taxon>
        <taxon>Nocardioidaceae</taxon>
        <taxon>Nocardioides</taxon>
    </lineage>
</organism>
<feature type="transmembrane region" description="Helical" evidence="7">
    <location>
        <begin position="144"/>
        <end position="172"/>
    </location>
</feature>
<evidence type="ECO:0000313" key="10">
    <source>
        <dbReference type="Proteomes" id="UP001589750"/>
    </source>
</evidence>
<name>A0ABV5KIB7_9ACTN</name>
<dbReference type="PANTHER" id="PTHR43731:SF14">
    <property type="entry name" value="PRESENILIN-ASSOCIATED RHOMBOID-LIKE PROTEIN, MITOCHONDRIAL"/>
    <property type="match status" value="1"/>
</dbReference>
<dbReference type="GO" id="GO:0008233">
    <property type="term" value="F:peptidase activity"/>
    <property type="evidence" value="ECO:0007669"/>
    <property type="project" value="UniProtKB-KW"/>
</dbReference>
<sequence length="309" mass="32570">MSEPAPGVTVCYRHAGREANIRCQRCERPICTECMRDAAVGFQCPSCIKEGARSTRQVVGPYGGTRSSNPALTSYVLIGINLAVWLGVIATGWHSSRLPGLLGLAPRGLCESVAEPGRFYSNAASQALCSGSDMRWVPGVADGAYWQLVTSMFLHIEIWHIAANMLSLYMLGPTVEAALGRTRFLAVYLIGGLAGGVTAFWLSASDGFTLGASGAIYAVFGALAILVLKVGGDLRPIGINLAINLVITYAVPNISWQAHLGGLLGGLVVTAIIVYAPRGVRRPTIQWSALFGVTALIVLAVVLRSAALA</sequence>
<keyword evidence="9" id="KW-0645">Protease</keyword>
<feature type="domain" description="Peptidase S54 rhomboid" evidence="8">
    <location>
        <begin position="143"/>
        <end position="274"/>
    </location>
</feature>
<comment type="subcellular location">
    <subcellularLocation>
        <location evidence="1">Membrane</location>
        <topology evidence="1">Multi-pass membrane protein</topology>
    </subcellularLocation>
</comment>
<keyword evidence="10" id="KW-1185">Reference proteome</keyword>
<dbReference type="PANTHER" id="PTHR43731">
    <property type="entry name" value="RHOMBOID PROTEASE"/>
    <property type="match status" value="1"/>
</dbReference>
<dbReference type="InterPro" id="IPR035952">
    <property type="entry name" value="Rhomboid-like_sf"/>
</dbReference>
<evidence type="ECO:0000256" key="3">
    <source>
        <dbReference type="ARBA" id="ARBA00022692"/>
    </source>
</evidence>
<dbReference type="SUPFAM" id="SSF57845">
    <property type="entry name" value="B-box zinc-binding domain"/>
    <property type="match status" value="1"/>
</dbReference>
<evidence type="ECO:0000259" key="8">
    <source>
        <dbReference type="Pfam" id="PF01694"/>
    </source>
</evidence>
<evidence type="ECO:0000256" key="5">
    <source>
        <dbReference type="ARBA" id="ARBA00022989"/>
    </source>
</evidence>
<dbReference type="InterPro" id="IPR050925">
    <property type="entry name" value="Rhomboid_protease_S54"/>
</dbReference>
<evidence type="ECO:0000256" key="4">
    <source>
        <dbReference type="ARBA" id="ARBA00022801"/>
    </source>
</evidence>
<feature type="transmembrane region" description="Helical" evidence="7">
    <location>
        <begin position="258"/>
        <end position="276"/>
    </location>
</feature>
<evidence type="ECO:0000256" key="6">
    <source>
        <dbReference type="ARBA" id="ARBA00023136"/>
    </source>
</evidence>
<dbReference type="RefSeq" id="WP_140009285.1">
    <property type="nucleotide sequence ID" value="NZ_JBHMDG010000034.1"/>
</dbReference>
<feature type="transmembrane region" description="Helical" evidence="7">
    <location>
        <begin position="208"/>
        <end position="227"/>
    </location>
</feature>
<comment type="similarity">
    <text evidence="2">Belongs to the peptidase S54 family.</text>
</comment>
<dbReference type="Gene3D" id="1.20.1540.10">
    <property type="entry name" value="Rhomboid-like"/>
    <property type="match status" value="1"/>
</dbReference>
<keyword evidence="5 7" id="KW-1133">Transmembrane helix</keyword>
<dbReference type="EMBL" id="JBHMDG010000034">
    <property type="protein sequence ID" value="MFB9315384.1"/>
    <property type="molecule type" value="Genomic_DNA"/>
</dbReference>
<evidence type="ECO:0000256" key="2">
    <source>
        <dbReference type="ARBA" id="ARBA00009045"/>
    </source>
</evidence>
<dbReference type="InterPro" id="IPR022764">
    <property type="entry name" value="Peptidase_S54_rhomboid_dom"/>
</dbReference>
<dbReference type="SUPFAM" id="SSF144091">
    <property type="entry name" value="Rhomboid-like"/>
    <property type="match status" value="1"/>
</dbReference>
<dbReference type="Proteomes" id="UP001589750">
    <property type="component" value="Unassembled WGS sequence"/>
</dbReference>
<protein>
    <submittedName>
        <fullName evidence="9">Rhomboid family intramembrane serine protease</fullName>
    </submittedName>
</protein>
<evidence type="ECO:0000256" key="1">
    <source>
        <dbReference type="ARBA" id="ARBA00004141"/>
    </source>
</evidence>
<feature type="transmembrane region" description="Helical" evidence="7">
    <location>
        <begin position="184"/>
        <end position="202"/>
    </location>
</feature>
<keyword evidence="6 7" id="KW-0472">Membrane</keyword>
<keyword evidence="3 7" id="KW-0812">Transmembrane</keyword>
<dbReference type="GO" id="GO:0006508">
    <property type="term" value="P:proteolysis"/>
    <property type="evidence" value="ECO:0007669"/>
    <property type="project" value="UniProtKB-KW"/>
</dbReference>
<gene>
    <name evidence="9" type="ORF">ACFFRI_20220</name>
</gene>
<feature type="transmembrane region" description="Helical" evidence="7">
    <location>
        <begin position="72"/>
        <end position="93"/>
    </location>
</feature>
<evidence type="ECO:0000256" key="7">
    <source>
        <dbReference type="SAM" id="Phobius"/>
    </source>
</evidence>
<feature type="transmembrane region" description="Helical" evidence="7">
    <location>
        <begin position="288"/>
        <end position="307"/>
    </location>
</feature>
<dbReference type="Pfam" id="PF01694">
    <property type="entry name" value="Rhomboid"/>
    <property type="match status" value="1"/>
</dbReference>
<proteinExistence type="inferred from homology"/>
<comment type="caution">
    <text evidence="9">The sequence shown here is derived from an EMBL/GenBank/DDBJ whole genome shotgun (WGS) entry which is preliminary data.</text>
</comment>
<evidence type="ECO:0000313" key="9">
    <source>
        <dbReference type="EMBL" id="MFB9315384.1"/>
    </source>
</evidence>
<feature type="transmembrane region" description="Helical" evidence="7">
    <location>
        <begin position="234"/>
        <end position="252"/>
    </location>
</feature>